<evidence type="ECO:0000259" key="2">
    <source>
        <dbReference type="PROSITE" id="PS50995"/>
    </source>
</evidence>
<comment type="caution">
    <text evidence="3">The sequence shown here is derived from an EMBL/GenBank/DDBJ whole genome shotgun (WGS) entry which is preliminary data.</text>
</comment>
<dbReference type="SUPFAM" id="SSF46785">
    <property type="entry name" value="Winged helix' DNA-binding domain"/>
    <property type="match status" value="1"/>
</dbReference>
<feature type="compositionally biased region" description="Basic and acidic residues" evidence="1">
    <location>
        <begin position="247"/>
        <end position="259"/>
    </location>
</feature>
<dbReference type="GO" id="GO:0003700">
    <property type="term" value="F:DNA-binding transcription factor activity"/>
    <property type="evidence" value="ECO:0007669"/>
    <property type="project" value="InterPro"/>
</dbReference>
<dbReference type="InterPro" id="IPR000835">
    <property type="entry name" value="HTH_MarR-typ"/>
</dbReference>
<evidence type="ECO:0000313" key="4">
    <source>
        <dbReference type="Proteomes" id="UP000288351"/>
    </source>
</evidence>
<organism evidence="3 4">
    <name type="scientific">Streptomyces noursei</name>
    <name type="common">Streptomyces albulus</name>
    <dbReference type="NCBI Taxonomy" id="1971"/>
    <lineage>
        <taxon>Bacteria</taxon>
        <taxon>Bacillati</taxon>
        <taxon>Actinomycetota</taxon>
        <taxon>Actinomycetes</taxon>
        <taxon>Kitasatosporales</taxon>
        <taxon>Streptomycetaceae</taxon>
        <taxon>Streptomyces</taxon>
    </lineage>
</organism>
<dbReference type="InterPro" id="IPR036388">
    <property type="entry name" value="WH-like_DNA-bd_sf"/>
</dbReference>
<dbReference type="PANTHER" id="PTHR33164:SF99">
    <property type="entry name" value="MARR FAMILY REGULATORY PROTEIN"/>
    <property type="match status" value="1"/>
</dbReference>
<dbReference type="PANTHER" id="PTHR33164">
    <property type="entry name" value="TRANSCRIPTIONAL REGULATOR, MARR FAMILY"/>
    <property type="match status" value="1"/>
</dbReference>
<evidence type="ECO:0000256" key="1">
    <source>
        <dbReference type="SAM" id="MobiDB-lite"/>
    </source>
</evidence>
<dbReference type="Proteomes" id="UP000288351">
    <property type="component" value="Unassembled WGS sequence"/>
</dbReference>
<proteinExistence type="predicted"/>
<feature type="compositionally biased region" description="Low complexity" evidence="1">
    <location>
        <begin position="49"/>
        <end position="59"/>
    </location>
</feature>
<evidence type="ECO:0000313" key="3">
    <source>
        <dbReference type="EMBL" id="GCB90995.1"/>
    </source>
</evidence>
<feature type="compositionally biased region" description="Basic and acidic residues" evidence="1">
    <location>
        <begin position="19"/>
        <end position="34"/>
    </location>
</feature>
<dbReference type="InterPro" id="IPR039422">
    <property type="entry name" value="MarR/SlyA-like"/>
</dbReference>
<feature type="region of interest" description="Disordered" evidence="1">
    <location>
        <begin position="204"/>
        <end position="259"/>
    </location>
</feature>
<feature type="compositionally biased region" description="Low complexity" evidence="1">
    <location>
        <begin position="8"/>
        <end position="18"/>
    </location>
</feature>
<dbReference type="Pfam" id="PF12802">
    <property type="entry name" value="MarR_2"/>
    <property type="match status" value="1"/>
</dbReference>
<dbReference type="Gene3D" id="1.10.10.10">
    <property type="entry name" value="Winged helix-like DNA-binding domain superfamily/Winged helix DNA-binding domain"/>
    <property type="match status" value="1"/>
</dbReference>
<dbReference type="PROSITE" id="PS50995">
    <property type="entry name" value="HTH_MARR_2"/>
    <property type="match status" value="1"/>
</dbReference>
<dbReference type="AlphaFoldDB" id="A0A401R053"/>
<dbReference type="SMART" id="SM00347">
    <property type="entry name" value="HTH_MARR"/>
    <property type="match status" value="1"/>
</dbReference>
<feature type="region of interest" description="Disordered" evidence="1">
    <location>
        <begin position="1"/>
        <end position="59"/>
    </location>
</feature>
<feature type="domain" description="HTH marR-type" evidence="2">
    <location>
        <begin position="63"/>
        <end position="199"/>
    </location>
</feature>
<protein>
    <submittedName>
        <fullName evidence="3">MarR family transcriptional regulator</fullName>
    </submittedName>
</protein>
<dbReference type="EMBL" id="BHXC01000006">
    <property type="protein sequence ID" value="GCB90995.1"/>
    <property type="molecule type" value="Genomic_DNA"/>
</dbReference>
<dbReference type="InterPro" id="IPR036390">
    <property type="entry name" value="WH_DNA-bd_sf"/>
</dbReference>
<sequence length="259" mass="27636">MGRDAGRDTTAAIAGTAGEAEKAERAEEAEKAAKAEAAQEVGEGGGQAGEAAQGDAHGGAETAEELLYDVIRRLRPLQRTIVRAAERTLDGTGLTAGERTLLDALRTHGPRTVPQLARSLDLDRQPVQRWVNHAAELGLVVTTANPAHRRSSLIRLTDEGTAMMRGVQEAEAGELRRGLADLSAGEVRTALRVLDRIGEEFRHLADGSRVPPEESGDPEERDTAAPVTAQVPIPSRTGHRPAAPTRPTDRPTRTERPAE</sequence>
<accession>A0A401R053</accession>
<reference evidence="3 4" key="1">
    <citation type="journal article" date="2019" name="Microbiol. Resour. Announc.">
        <title>Draft Genome Sequence of the Most Traditional epsilon-Poly-l-Lysine Producer, Streptomyces albulus NBRC14147.</title>
        <authorList>
            <person name="Yamanaka K."/>
            <person name="Hamano Y."/>
        </authorList>
    </citation>
    <scope>NUCLEOTIDE SEQUENCE [LARGE SCALE GENOMIC DNA]</scope>
    <source>
        <strain evidence="3 4">NBRC 14147</strain>
    </source>
</reference>
<dbReference type="GO" id="GO:0006950">
    <property type="term" value="P:response to stress"/>
    <property type="evidence" value="ECO:0007669"/>
    <property type="project" value="TreeGrafter"/>
</dbReference>
<name>A0A401R053_STRNR</name>
<gene>
    <name evidence="3" type="ORF">SALB_03706</name>
</gene>